<dbReference type="Gene3D" id="3.40.1620.60">
    <property type="match status" value="1"/>
</dbReference>
<evidence type="ECO:0000259" key="6">
    <source>
        <dbReference type="Pfam" id="PF17771"/>
    </source>
</evidence>
<evidence type="ECO:0000256" key="5">
    <source>
        <dbReference type="ARBA" id="ARBA00023180"/>
    </source>
</evidence>
<dbReference type="Gene3D" id="3.40.390.10">
    <property type="entry name" value="Collagenase (Catalytic Domain)"/>
    <property type="match status" value="1"/>
</dbReference>
<evidence type="ECO:0000256" key="3">
    <source>
        <dbReference type="ARBA" id="ARBA00022833"/>
    </source>
</evidence>
<gene>
    <name evidence="7" type="ORF">PV328_009806</name>
</gene>
<dbReference type="InterPro" id="IPR024079">
    <property type="entry name" value="MetalloPept_cat_dom_sf"/>
</dbReference>
<dbReference type="PANTHER" id="PTHR11905:SF249">
    <property type="entry name" value="SOL NARAE, ISOFORM C"/>
    <property type="match status" value="1"/>
</dbReference>
<keyword evidence="8" id="KW-1185">Reference proteome</keyword>
<dbReference type="SUPFAM" id="SSF55486">
    <property type="entry name" value="Metalloproteases ('zincins'), catalytic domain"/>
    <property type="match status" value="1"/>
</dbReference>
<evidence type="ECO:0000256" key="4">
    <source>
        <dbReference type="ARBA" id="ARBA00023157"/>
    </source>
</evidence>
<keyword evidence="4" id="KW-1015">Disulfide bond</keyword>
<keyword evidence="2" id="KW-0378">Hydrolase</keyword>
<organism evidence="7 8">
    <name type="scientific">Microctonus aethiopoides</name>
    <dbReference type="NCBI Taxonomy" id="144406"/>
    <lineage>
        <taxon>Eukaryota</taxon>
        <taxon>Metazoa</taxon>
        <taxon>Ecdysozoa</taxon>
        <taxon>Arthropoda</taxon>
        <taxon>Hexapoda</taxon>
        <taxon>Insecta</taxon>
        <taxon>Pterygota</taxon>
        <taxon>Neoptera</taxon>
        <taxon>Endopterygota</taxon>
        <taxon>Hymenoptera</taxon>
        <taxon>Apocrita</taxon>
        <taxon>Ichneumonoidea</taxon>
        <taxon>Braconidae</taxon>
        <taxon>Euphorinae</taxon>
        <taxon>Microctonus</taxon>
    </lineage>
</organism>
<keyword evidence="1" id="KW-0479">Metal-binding</keyword>
<dbReference type="PANTHER" id="PTHR11905">
    <property type="entry name" value="ADAM A DISINTEGRIN AND METALLOPROTEASE DOMAIN"/>
    <property type="match status" value="1"/>
</dbReference>
<reference evidence="7" key="2">
    <citation type="submission" date="2023-03" db="EMBL/GenBank/DDBJ databases">
        <authorList>
            <person name="Inwood S.N."/>
            <person name="Skelly J.G."/>
            <person name="Guhlin J."/>
            <person name="Harrop T.W.R."/>
            <person name="Goldson S.G."/>
            <person name="Dearden P.K."/>
        </authorList>
    </citation>
    <scope>NUCLEOTIDE SEQUENCE</scope>
    <source>
        <strain evidence="7">Irish</strain>
        <tissue evidence="7">Whole body</tissue>
    </source>
</reference>
<evidence type="ECO:0000256" key="2">
    <source>
        <dbReference type="ARBA" id="ARBA00022801"/>
    </source>
</evidence>
<feature type="domain" description="ADAMTS cysteine-rich" evidence="6">
    <location>
        <begin position="416"/>
        <end position="478"/>
    </location>
</feature>
<name>A0AA39F126_9HYME</name>
<keyword evidence="5" id="KW-0325">Glycoprotein</keyword>
<dbReference type="AlphaFoldDB" id="A0AA39F126"/>
<evidence type="ECO:0000256" key="1">
    <source>
        <dbReference type="ARBA" id="ARBA00022723"/>
    </source>
</evidence>
<dbReference type="InterPro" id="IPR041645">
    <property type="entry name" value="ADAMTS_CR_2"/>
</dbReference>
<dbReference type="GO" id="GO:0006509">
    <property type="term" value="P:membrane protein ectodomain proteolysis"/>
    <property type="evidence" value="ECO:0007669"/>
    <property type="project" value="TreeGrafter"/>
</dbReference>
<evidence type="ECO:0000313" key="8">
    <source>
        <dbReference type="Proteomes" id="UP001168990"/>
    </source>
</evidence>
<dbReference type="Proteomes" id="UP001168990">
    <property type="component" value="Unassembled WGS sequence"/>
</dbReference>
<dbReference type="GO" id="GO:0008237">
    <property type="term" value="F:metallopeptidase activity"/>
    <property type="evidence" value="ECO:0007669"/>
    <property type="project" value="InterPro"/>
</dbReference>
<dbReference type="EMBL" id="JAQQBS010001424">
    <property type="protein sequence ID" value="KAK0158863.1"/>
    <property type="molecule type" value="Genomic_DNA"/>
</dbReference>
<reference evidence="7" key="1">
    <citation type="journal article" date="2023" name="bioRxiv">
        <title>Scaffold-level genome assemblies of two parasitoid biocontrol wasps reveal the parthenogenesis mechanism and an associated novel virus.</title>
        <authorList>
            <person name="Inwood S."/>
            <person name="Skelly J."/>
            <person name="Guhlin J."/>
            <person name="Harrop T."/>
            <person name="Goldson S."/>
            <person name="Dearden P."/>
        </authorList>
    </citation>
    <scope>NUCLEOTIDE SEQUENCE</scope>
    <source>
        <strain evidence="7">Irish</strain>
        <tissue evidence="7">Whole body</tissue>
    </source>
</reference>
<protein>
    <recommendedName>
        <fullName evidence="6">ADAMTS cysteine-rich domain-containing protein</fullName>
    </recommendedName>
</protein>
<accession>A0AA39F126</accession>
<dbReference type="GO" id="GO:0046872">
    <property type="term" value="F:metal ion binding"/>
    <property type="evidence" value="ECO:0007669"/>
    <property type="project" value="UniProtKB-KW"/>
</dbReference>
<dbReference type="Pfam" id="PF17771">
    <property type="entry name" value="ADAMTS_CR_2"/>
    <property type="match status" value="1"/>
</dbReference>
<proteinExistence type="predicted"/>
<keyword evidence="3" id="KW-0862">Zinc</keyword>
<evidence type="ECO:0000313" key="7">
    <source>
        <dbReference type="EMBL" id="KAK0158863.1"/>
    </source>
</evidence>
<sequence length="481" mass="56763">MSEKYEYEMKNNQQTNESVIFYPNNFGRFKRSPTLKTLTLKVKINGKSKIIKLTATNQILANDYLPVWISSNKQNEVYQKLHNVKLEDVGKFTLYHDYYTKSAIVYFHKRKELDGIINIRYKIQGLPIEKLDEEHIIQKSKYFDFLKKKNVFQYLRRSNQCKTGIELCKNHREKIYPELLVAISHDMFQAIEKTSRFPRGVKTISHVLIVYNIVDMMFKYVKSADISLNIAGIVIEGSENEWGFMKKSHSYIEANKINDDIDEYFRTREKYFPRHSFDYVAYNTRENIVTSTKISILGISTSSGYEPIFYPHEYPYRYNFAVKDSESYEHYTTIAHELAHVFNAGHDKIMNWFFIHPCERSVMAAVDCSSSYCLKWSDKTENDFKKFFNSPAHCILRNKPQSLIPSWQKQLRLTKLQQCVCYGYKSHYEVDKEYFIKDMCGRNIMCKNDQDQVITNLPYPMNGTPCGKNKICWDEKCISPI</sequence>
<comment type="caution">
    <text evidence="7">The sequence shown here is derived from an EMBL/GenBank/DDBJ whole genome shotgun (WGS) entry which is preliminary data.</text>
</comment>